<proteinExistence type="predicted"/>
<evidence type="ECO:0000256" key="2">
    <source>
        <dbReference type="PIRSR" id="PIRSR640198-3"/>
    </source>
</evidence>
<evidence type="ECO:0000313" key="4">
    <source>
        <dbReference type="EMBL" id="RAJ04303.1"/>
    </source>
</evidence>
<gene>
    <name evidence="4" type="ORF">LX64_03183</name>
</gene>
<dbReference type="InterPro" id="IPR003812">
    <property type="entry name" value="Fido"/>
</dbReference>
<dbReference type="PROSITE" id="PS51459">
    <property type="entry name" value="FIDO"/>
    <property type="match status" value="1"/>
</dbReference>
<dbReference type="Pfam" id="PF02661">
    <property type="entry name" value="Fic"/>
    <property type="match status" value="1"/>
</dbReference>
<dbReference type="AlphaFoldDB" id="A0A327QLT0"/>
<keyword evidence="1" id="KW-0547">Nucleotide-binding</keyword>
<dbReference type="PANTHER" id="PTHR13504">
    <property type="entry name" value="FIDO DOMAIN-CONTAINING PROTEIN DDB_G0283145"/>
    <property type="match status" value="1"/>
</dbReference>
<sequence>MKPTPANINYEIGVICNTLQTYSYGATIEDIEKSTGLSLQRRTLLRRLTKMIAQGLVESNGRPGATFYQLVQQVPYYSPGVFGNVLHDESTPSIPLTQEGMDVLRRISQPITMRKPVGYNTDFLVSYRPNIDSYLSAIELEKLAGLGKTTAINQLPGTYAKEILQRLLIDLSWNSSRLEDNTYSLLDTHLLIADGKTADNKSVLESQMILNHKYAIQFLVQSPYDIKFDRFTITNLHAILADNLLDNEARGRLRTIMVGIGASVYTPLTIPQQVEEMFNIILAKVNAIKNPFEQAFFLMVHLPYLQPFDDVNKRVSRLAANISLNQHNLSPLSFVEVDRDMYLKGTLGVYELNRVDLLKDVFMWAYERSAARYATIRQTVKAPALFKFRYTREIHSLITHIVSNAMTIQQANDYIKQASKQFPLKDQQKFMEYVDTELLSLNDNTFAMYFIPPTAYEQWKKKWGKL</sequence>
<dbReference type="Gene3D" id="1.10.3290.10">
    <property type="entry name" value="Fido-like domain"/>
    <property type="match status" value="1"/>
</dbReference>
<dbReference type="OrthoDB" id="9813719at2"/>
<feature type="site" description="Important for autoinhibition of adenylyltransferase activity" evidence="2">
    <location>
        <position position="179"/>
    </location>
</feature>
<name>A0A327QLT0_9BACT</name>
<protein>
    <submittedName>
        <fullName evidence="4">Fic family protein</fullName>
    </submittedName>
</protein>
<evidence type="ECO:0000313" key="5">
    <source>
        <dbReference type="Proteomes" id="UP000249547"/>
    </source>
</evidence>
<organism evidence="4 5">
    <name type="scientific">Chitinophaga skermanii</name>
    <dbReference type="NCBI Taxonomy" id="331697"/>
    <lineage>
        <taxon>Bacteria</taxon>
        <taxon>Pseudomonadati</taxon>
        <taxon>Bacteroidota</taxon>
        <taxon>Chitinophagia</taxon>
        <taxon>Chitinophagales</taxon>
        <taxon>Chitinophagaceae</taxon>
        <taxon>Chitinophaga</taxon>
    </lineage>
</organism>
<dbReference type="GO" id="GO:0005524">
    <property type="term" value="F:ATP binding"/>
    <property type="evidence" value="ECO:0007669"/>
    <property type="project" value="UniProtKB-KW"/>
</dbReference>
<keyword evidence="5" id="KW-1185">Reference proteome</keyword>
<dbReference type="Proteomes" id="UP000249547">
    <property type="component" value="Unassembled WGS sequence"/>
</dbReference>
<feature type="domain" description="Fido" evidence="3">
    <location>
        <begin position="228"/>
        <end position="367"/>
    </location>
</feature>
<dbReference type="EMBL" id="QLLL01000005">
    <property type="protein sequence ID" value="RAJ04303.1"/>
    <property type="molecule type" value="Genomic_DNA"/>
</dbReference>
<dbReference type="InterPro" id="IPR036597">
    <property type="entry name" value="Fido-like_dom_sf"/>
</dbReference>
<evidence type="ECO:0000259" key="3">
    <source>
        <dbReference type="PROSITE" id="PS51459"/>
    </source>
</evidence>
<dbReference type="RefSeq" id="WP_111598598.1">
    <property type="nucleotide sequence ID" value="NZ_QLLL01000005.1"/>
</dbReference>
<accession>A0A327QLT0</accession>
<comment type="caution">
    <text evidence="4">The sequence shown here is derived from an EMBL/GenBank/DDBJ whole genome shotgun (WGS) entry which is preliminary data.</text>
</comment>
<feature type="binding site" evidence="1">
    <location>
        <begin position="310"/>
        <end position="317"/>
    </location>
    <ligand>
        <name>ATP</name>
        <dbReference type="ChEBI" id="CHEBI:30616"/>
    </ligand>
</feature>
<dbReference type="InterPro" id="IPR040198">
    <property type="entry name" value="Fido_containing"/>
</dbReference>
<keyword evidence="1" id="KW-0067">ATP-binding</keyword>
<dbReference type="SUPFAM" id="SSF140931">
    <property type="entry name" value="Fic-like"/>
    <property type="match status" value="1"/>
</dbReference>
<reference evidence="4 5" key="1">
    <citation type="submission" date="2018-06" db="EMBL/GenBank/DDBJ databases">
        <title>Genomic Encyclopedia of Archaeal and Bacterial Type Strains, Phase II (KMG-II): from individual species to whole genera.</title>
        <authorList>
            <person name="Goeker M."/>
        </authorList>
    </citation>
    <scope>NUCLEOTIDE SEQUENCE [LARGE SCALE GENOMIC DNA]</scope>
    <source>
        <strain evidence="4 5">DSM 23857</strain>
    </source>
</reference>
<evidence type="ECO:0000256" key="1">
    <source>
        <dbReference type="PIRSR" id="PIRSR640198-2"/>
    </source>
</evidence>
<dbReference type="PANTHER" id="PTHR13504:SF38">
    <property type="entry name" value="FIDO DOMAIN-CONTAINING PROTEIN"/>
    <property type="match status" value="1"/>
</dbReference>